<evidence type="ECO:0000313" key="2">
    <source>
        <dbReference type="Proteomes" id="UP001055879"/>
    </source>
</evidence>
<organism evidence="1 2">
    <name type="scientific">Arctium lappa</name>
    <name type="common">Greater burdock</name>
    <name type="synonym">Lappa major</name>
    <dbReference type="NCBI Taxonomy" id="4217"/>
    <lineage>
        <taxon>Eukaryota</taxon>
        <taxon>Viridiplantae</taxon>
        <taxon>Streptophyta</taxon>
        <taxon>Embryophyta</taxon>
        <taxon>Tracheophyta</taxon>
        <taxon>Spermatophyta</taxon>
        <taxon>Magnoliopsida</taxon>
        <taxon>eudicotyledons</taxon>
        <taxon>Gunneridae</taxon>
        <taxon>Pentapetalae</taxon>
        <taxon>asterids</taxon>
        <taxon>campanulids</taxon>
        <taxon>Asterales</taxon>
        <taxon>Asteraceae</taxon>
        <taxon>Carduoideae</taxon>
        <taxon>Cardueae</taxon>
        <taxon>Arctiinae</taxon>
        <taxon>Arctium</taxon>
    </lineage>
</organism>
<proteinExistence type="predicted"/>
<evidence type="ECO:0000313" key="1">
    <source>
        <dbReference type="EMBL" id="KAI3746902.1"/>
    </source>
</evidence>
<dbReference type="EMBL" id="CM042049">
    <property type="protein sequence ID" value="KAI3746902.1"/>
    <property type="molecule type" value="Genomic_DNA"/>
</dbReference>
<name>A0ACB9DK17_ARCLA</name>
<sequence>MESINVSFDESSKLTSEHNSSELKLKQKVSIQDGIEPAIKQTKSSDSNKVTSELDLLFFDAFMDICADFEKSSISASTSEVPVIIEDISGPSDNVTIPTSSGTSTHIYSEGTNVDSVHADLNSGTEVPSNSSIAPEIFTSEEVVQDVPSTSGVNQDLPAVYDEYEEDNTQADVHPFPSTMRWTRAHPLHNIIGNAQSGVQTRATSANFCLYSSFLSSLEPKKALEALCDPDWILAMQDELLQFERNKVWRLIPLPEGKSVIGTKWEGIDYEETFAPVARLEAIQIFLFYAAHKNFMVFQMDVKSAFLNGILHEEVYVAQPEGFIDPKNPDHVYVLDKALYGLKQAPRAWYDTLTQFLLASGFKKGTVDTTLFLKKQGDDMILIQIYVDDIIFGSTNPKFCKKNSRIMESRFEMSMMGELNFFLGLQVKQLPEGILINQSKYIRDILKKFNMTDSSVMKTPMATGTLLDADLSGKSVDQKVYRSMIGSLLYLTASRSDIMFATCFCARYQDNPKESHLVAIKRILRYLKGTTELGLWYPKGSSFDLTAYTDVDHAGCKLDRKSTSGSCQFLGDKLVSWTSKKQNCVSTSTVEAEYVAAASCCSQVLWMRTQLKYFGYTYLRAPIYCDSKSAIAITANPVQHSKTKHIDVRYHFIKDHVEKGDIEMHFVTTDYQLDDLFTKTLDEKRFNSLVSKLGMLNANS</sequence>
<comment type="caution">
    <text evidence="1">The sequence shown here is derived from an EMBL/GenBank/DDBJ whole genome shotgun (WGS) entry which is preliminary data.</text>
</comment>
<gene>
    <name evidence="1" type="ORF">L6452_09344</name>
</gene>
<protein>
    <submittedName>
        <fullName evidence="1">Uncharacterized protein</fullName>
    </submittedName>
</protein>
<keyword evidence="2" id="KW-1185">Reference proteome</keyword>
<reference evidence="2" key="1">
    <citation type="journal article" date="2022" name="Mol. Ecol. Resour.">
        <title>The genomes of chicory, endive, great burdock and yacon provide insights into Asteraceae palaeo-polyploidization history and plant inulin production.</title>
        <authorList>
            <person name="Fan W."/>
            <person name="Wang S."/>
            <person name="Wang H."/>
            <person name="Wang A."/>
            <person name="Jiang F."/>
            <person name="Liu H."/>
            <person name="Zhao H."/>
            <person name="Xu D."/>
            <person name="Zhang Y."/>
        </authorList>
    </citation>
    <scope>NUCLEOTIDE SEQUENCE [LARGE SCALE GENOMIC DNA]</scope>
    <source>
        <strain evidence="2">cv. Niubang</strain>
    </source>
</reference>
<reference evidence="1 2" key="2">
    <citation type="journal article" date="2022" name="Mol. Ecol. Resour.">
        <title>The genomes of chicory, endive, great burdock and yacon provide insights into Asteraceae paleo-polyploidization history and plant inulin production.</title>
        <authorList>
            <person name="Fan W."/>
            <person name="Wang S."/>
            <person name="Wang H."/>
            <person name="Wang A."/>
            <person name="Jiang F."/>
            <person name="Liu H."/>
            <person name="Zhao H."/>
            <person name="Xu D."/>
            <person name="Zhang Y."/>
        </authorList>
    </citation>
    <scope>NUCLEOTIDE SEQUENCE [LARGE SCALE GENOMIC DNA]</scope>
    <source>
        <strain evidence="2">cv. Niubang</strain>
    </source>
</reference>
<accession>A0ACB9DK17</accession>
<dbReference type="Proteomes" id="UP001055879">
    <property type="component" value="Linkage Group LG03"/>
</dbReference>